<dbReference type="OrthoDB" id="6065011at2"/>
<dbReference type="RefSeq" id="WP_101684492.1">
    <property type="nucleotide sequence ID" value="NZ_PJRP01000017.1"/>
</dbReference>
<dbReference type="EMBL" id="PJRP01000017">
    <property type="protein sequence ID" value="PLP97467.1"/>
    <property type="molecule type" value="Genomic_DNA"/>
</dbReference>
<dbReference type="Proteomes" id="UP000234341">
    <property type="component" value="Unassembled WGS sequence"/>
</dbReference>
<gene>
    <name evidence="1" type="ORF">CYJ10_26905</name>
</gene>
<proteinExistence type="predicted"/>
<evidence type="ECO:0000313" key="2">
    <source>
        <dbReference type="Proteomes" id="UP000234341"/>
    </source>
</evidence>
<protein>
    <recommendedName>
        <fullName evidence="3">DUF600 family protein</fullName>
    </recommendedName>
</protein>
<accession>A0A2N5C5K1</accession>
<reference evidence="1 2" key="1">
    <citation type="submission" date="2017-12" db="EMBL/GenBank/DDBJ databases">
        <title>Genome sequence of the active heterotrophic nitrifier-denitrifier, Cupriavidus pauculus UM1.</title>
        <authorList>
            <person name="Putonti C."/>
            <person name="Castignetti D."/>
        </authorList>
    </citation>
    <scope>NUCLEOTIDE SEQUENCE [LARGE SCALE GENOMIC DNA]</scope>
    <source>
        <strain evidence="1 2">UM1</strain>
    </source>
</reference>
<name>A0A2N5C5K1_9BURK</name>
<evidence type="ECO:0008006" key="3">
    <source>
        <dbReference type="Google" id="ProtNLM"/>
    </source>
</evidence>
<dbReference type="AlphaFoldDB" id="A0A2N5C5K1"/>
<organism evidence="1 2">
    <name type="scientific">Cupriavidus pauculus</name>
    <dbReference type="NCBI Taxonomy" id="82633"/>
    <lineage>
        <taxon>Bacteria</taxon>
        <taxon>Pseudomonadati</taxon>
        <taxon>Pseudomonadota</taxon>
        <taxon>Betaproteobacteria</taxon>
        <taxon>Burkholderiales</taxon>
        <taxon>Burkholderiaceae</taxon>
        <taxon>Cupriavidus</taxon>
    </lineage>
</organism>
<evidence type="ECO:0000313" key="1">
    <source>
        <dbReference type="EMBL" id="PLP97467.1"/>
    </source>
</evidence>
<sequence>MNDEAPELVIALARHVVGKMQSTFPGWNEVYIRFDAPSDSQCGVRASYAMASSVVLIDTMKHREFIDDIMRIGSQLREALSNNGRKFCVGLLRANSRFSYRMDYEWNDPTRWNITKLNGASGLPEELDMLAPLD</sequence>
<comment type="caution">
    <text evidence="1">The sequence shown here is derived from an EMBL/GenBank/DDBJ whole genome shotgun (WGS) entry which is preliminary data.</text>
</comment>